<dbReference type="InterPro" id="IPR050966">
    <property type="entry name" value="Glutamyl_endopeptidase"/>
</dbReference>
<accession>A0A1G6ASF2</accession>
<dbReference type="InterPro" id="IPR001254">
    <property type="entry name" value="Trypsin_dom"/>
</dbReference>
<evidence type="ECO:0000256" key="1">
    <source>
        <dbReference type="ARBA" id="ARBA00022729"/>
    </source>
</evidence>
<dbReference type="GO" id="GO:0004252">
    <property type="term" value="F:serine-type endopeptidase activity"/>
    <property type="evidence" value="ECO:0007669"/>
    <property type="project" value="InterPro"/>
</dbReference>
<dbReference type="SUPFAM" id="SSF50494">
    <property type="entry name" value="Trypsin-like serine proteases"/>
    <property type="match status" value="1"/>
</dbReference>
<feature type="chain" id="PRO_5011557092" evidence="3">
    <location>
        <begin position="23"/>
        <end position="312"/>
    </location>
</feature>
<dbReference type="AlphaFoldDB" id="A0A1G6ASF2"/>
<reference evidence="5 6" key="1">
    <citation type="submission" date="2016-10" db="EMBL/GenBank/DDBJ databases">
        <authorList>
            <person name="de Groot N.N."/>
        </authorList>
    </citation>
    <scope>NUCLEOTIDE SEQUENCE [LARGE SCALE GENOMIC DNA]</scope>
    <source>
        <strain evidence="5 6">ATCC 35022</strain>
    </source>
</reference>
<proteinExistence type="predicted"/>
<feature type="domain" description="Peptidase S1" evidence="4">
    <location>
        <begin position="105"/>
        <end position="199"/>
    </location>
</feature>
<dbReference type="EMBL" id="FMXQ01000002">
    <property type="protein sequence ID" value="SDB11271.1"/>
    <property type="molecule type" value="Genomic_DNA"/>
</dbReference>
<feature type="region of interest" description="Disordered" evidence="2">
    <location>
        <begin position="19"/>
        <end position="42"/>
    </location>
</feature>
<keyword evidence="6" id="KW-1185">Reference proteome</keyword>
<dbReference type="STRING" id="665467.SAMN02982931_00813"/>
<dbReference type="PANTHER" id="PTHR15462">
    <property type="entry name" value="SERINE PROTEASE"/>
    <property type="match status" value="1"/>
</dbReference>
<sequence>MNRLWLIPAAVTIALASGPGFAQTSDNDGNRAAPNRDRLSTWSPAAMERAKQVVLPNVDPEAVKAAARSGQRASRPSTPGSSPAKDLVSDRERASGNVYDKPLYWAGKLFFRNKGESYVCSAQFISPTVLLTAAHCVRDSETGEWYDDVIFALQYKNGEYSQVYDYVCTATNKGWVQDGFEKYLYDFAVIKVDKPSKTGYFGTHWNWDGQYSDVVKIGYPGGVENGEVIQVEKGPIQFVEGVVQLTHGNPADQGGSSGGAWIGAFSGGNNTDANYIISVESFGVDGQPGIDYGPYLNEDFKSLFDYGENGCQ</sequence>
<dbReference type="InterPro" id="IPR018114">
    <property type="entry name" value="TRYPSIN_HIS"/>
</dbReference>
<feature type="compositionally biased region" description="Polar residues" evidence="2">
    <location>
        <begin position="71"/>
        <end position="81"/>
    </location>
</feature>
<evidence type="ECO:0000313" key="6">
    <source>
        <dbReference type="Proteomes" id="UP000199071"/>
    </source>
</evidence>
<dbReference type="InterPro" id="IPR009003">
    <property type="entry name" value="Peptidase_S1_PA"/>
</dbReference>
<dbReference type="Gene3D" id="2.40.10.10">
    <property type="entry name" value="Trypsin-like serine proteases"/>
    <property type="match status" value="2"/>
</dbReference>
<feature type="signal peptide" evidence="3">
    <location>
        <begin position="1"/>
        <end position="22"/>
    </location>
</feature>
<evidence type="ECO:0000313" key="5">
    <source>
        <dbReference type="EMBL" id="SDB11271.1"/>
    </source>
</evidence>
<evidence type="ECO:0000256" key="2">
    <source>
        <dbReference type="SAM" id="MobiDB-lite"/>
    </source>
</evidence>
<organism evidence="5 6">
    <name type="scientific">Bauldia litoralis</name>
    <dbReference type="NCBI Taxonomy" id="665467"/>
    <lineage>
        <taxon>Bacteria</taxon>
        <taxon>Pseudomonadati</taxon>
        <taxon>Pseudomonadota</taxon>
        <taxon>Alphaproteobacteria</taxon>
        <taxon>Hyphomicrobiales</taxon>
        <taxon>Kaistiaceae</taxon>
        <taxon>Bauldia</taxon>
    </lineage>
</organism>
<dbReference type="Pfam" id="PF00089">
    <property type="entry name" value="Trypsin"/>
    <property type="match status" value="1"/>
</dbReference>
<dbReference type="PROSITE" id="PS00134">
    <property type="entry name" value="TRYPSIN_HIS"/>
    <property type="match status" value="1"/>
</dbReference>
<dbReference type="GO" id="GO:0006508">
    <property type="term" value="P:proteolysis"/>
    <property type="evidence" value="ECO:0007669"/>
    <property type="project" value="InterPro"/>
</dbReference>
<feature type="region of interest" description="Disordered" evidence="2">
    <location>
        <begin position="64"/>
        <end position="91"/>
    </location>
</feature>
<dbReference type="InterPro" id="IPR043504">
    <property type="entry name" value="Peptidase_S1_PA_chymotrypsin"/>
</dbReference>
<evidence type="ECO:0000256" key="3">
    <source>
        <dbReference type="SAM" id="SignalP"/>
    </source>
</evidence>
<name>A0A1G6ASF2_9HYPH</name>
<evidence type="ECO:0000259" key="4">
    <source>
        <dbReference type="Pfam" id="PF00089"/>
    </source>
</evidence>
<keyword evidence="1 3" id="KW-0732">Signal</keyword>
<dbReference type="Proteomes" id="UP000199071">
    <property type="component" value="Unassembled WGS sequence"/>
</dbReference>
<gene>
    <name evidence="5" type="ORF">SAMN02982931_00813</name>
</gene>
<protein>
    <submittedName>
        <fullName evidence="5">V8-like Glu-specific endopeptidase</fullName>
    </submittedName>
</protein>